<dbReference type="GO" id="GO:0005829">
    <property type="term" value="C:cytosol"/>
    <property type="evidence" value="ECO:0007669"/>
    <property type="project" value="TreeGrafter"/>
</dbReference>
<dbReference type="Pfam" id="PF00290">
    <property type="entry name" value="Trp_syntA"/>
    <property type="match status" value="1"/>
</dbReference>
<comment type="catalytic activity">
    <reaction evidence="7 8">
        <text>(1S,2R)-1-C-(indol-3-yl)glycerol 3-phosphate + L-serine = D-glyceraldehyde 3-phosphate + L-tryptophan + H2O</text>
        <dbReference type="Rhea" id="RHEA:10532"/>
        <dbReference type="ChEBI" id="CHEBI:15377"/>
        <dbReference type="ChEBI" id="CHEBI:33384"/>
        <dbReference type="ChEBI" id="CHEBI:57912"/>
        <dbReference type="ChEBI" id="CHEBI:58866"/>
        <dbReference type="ChEBI" id="CHEBI:59776"/>
        <dbReference type="EC" id="4.2.1.20"/>
    </reaction>
</comment>
<dbReference type="PANTHER" id="PTHR43406:SF1">
    <property type="entry name" value="TRYPTOPHAN SYNTHASE ALPHA CHAIN, CHLOROPLASTIC"/>
    <property type="match status" value="1"/>
</dbReference>
<accession>A0A1J1DQD4</accession>
<evidence type="ECO:0000256" key="5">
    <source>
        <dbReference type="ARBA" id="ARBA00023141"/>
    </source>
</evidence>
<dbReference type="PANTHER" id="PTHR43406">
    <property type="entry name" value="TRYPTOPHAN SYNTHASE, ALPHA CHAIN"/>
    <property type="match status" value="1"/>
</dbReference>
<evidence type="ECO:0000256" key="3">
    <source>
        <dbReference type="ARBA" id="ARBA00022605"/>
    </source>
</evidence>
<evidence type="ECO:0000313" key="11">
    <source>
        <dbReference type="Proteomes" id="UP000242645"/>
    </source>
</evidence>
<dbReference type="InterPro" id="IPR018204">
    <property type="entry name" value="Trp_synthase_alpha_AS"/>
</dbReference>
<dbReference type="EC" id="4.2.1.20" evidence="8"/>
<keyword evidence="5 8" id="KW-0057">Aromatic amino acid biosynthesis</keyword>
<proteinExistence type="inferred from homology"/>
<dbReference type="EMBL" id="AP017368">
    <property type="protein sequence ID" value="BAV92031.1"/>
    <property type="molecule type" value="Genomic_DNA"/>
</dbReference>
<evidence type="ECO:0000256" key="6">
    <source>
        <dbReference type="ARBA" id="ARBA00023239"/>
    </source>
</evidence>
<comment type="function">
    <text evidence="8">The alpha subunit is responsible for the aldol cleavage of indoleglycerol phosphate to indole and glyceraldehyde 3-phosphate.</text>
</comment>
<evidence type="ECO:0000256" key="1">
    <source>
        <dbReference type="ARBA" id="ARBA00004733"/>
    </source>
</evidence>
<evidence type="ECO:0000256" key="4">
    <source>
        <dbReference type="ARBA" id="ARBA00022822"/>
    </source>
</evidence>
<dbReference type="InterPro" id="IPR011060">
    <property type="entry name" value="RibuloseP-bd_barrel"/>
</dbReference>
<feature type="active site" description="Proton acceptor" evidence="8">
    <location>
        <position position="60"/>
    </location>
</feature>
<dbReference type="AlphaFoldDB" id="A0A1J1DQD4"/>
<dbReference type="Gene3D" id="3.20.20.70">
    <property type="entry name" value="Aldolase class I"/>
    <property type="match status" value="1"/>
</dbReference>
<gene>
    <name evidence="8 10" type="primary">trpA</name>
    <name evidence="10" type="ORF">RSDT_0519</name>
</gene>
<reference evidence="10 11" key="1">
    <citation type="journal article" date="2017" name="ISME J.">
        <title>Genome of 'Ca. Desulfovibrio trichonymphae', an H2-oxidizing bacterium in a tripartite symbiotic system within a protist cell in the termite gut.</title>
        <authorList>
            <person name="Kuwahara H."/>
            <person name="Yuki M."/>
            <person name="Izawa K."/>
            <person name="Ohkuma M."/>
            <person name="Hongoh Y."/>
        </authorList>
    </citation>
    <scope>NUCLEOTIDE SEQUENCE [LARGE SCALE GENOMIC DNA]</scope>
    <source>
        <strain evidence="10 11">Rs-N31</strain>
    </source>
</reference>
<evidence type="ECO:0000256" key="2">
    <source>
        <dbReference type="ARBA" id="ARBA00011270"/>
    </source>
</evidence>
<keyword evidence="4 8" id="KW-0822">Tryptophan biosynthesis</keyword>
<dbReference type="OrthoDB" id="9804578at2"/>
<name>A0A1J1DQD4_9BACT</name>
<keyword evidence="11" id="KW-1185">Reference proteome</keyword>
<dbReference type="UniPathway" id="UPA00035">
    <property type="reaction ID" value="UER00044"/>
</dbReference>
<evidence type="ECO:0000256" key="7">
    <source>
        <dbReference type="ARBA" id="ARBA00049047"/>
    </source>
</evidence>
<dbReference type="RefSeq" id="WP_096399553.1">
    <property type="nucleotide sequence ID" value="NZ_AP017368.1"/>
</dbReference>
<comment type="similarity">
    <text evidence="8 9">Belongs to the TrpA family.</text>
</comment>
<dbReference type="HAMAP" id="MF_00131">
    <property type="entry name" value="Trp_synth_alpha"/>
    <property type="match status" value="1"/>
</dbReference>
<organism evidence="10 11">
    <name type="scientific">Candidatus Desulfovibrio trichonymphae</name>
    <dbReference type="NCBI Taxonomy" id="1725232"/>
    <lineage>
        <taxon>Bacteria</taxon>
        <taxon>Pseudomonadati</taxon>
        <taxon>Thermodesulfobacteriota</taxon>
        <taxon>Desulfovibrionia</taxon>
        <taxon>Desulfovibrionales</taxon>
        <taxon>Desulfovibrionaceae</taxon>
        <taxon>Desulfovibrio</taxon>
    </lineage>
</organism>
<dbReference type="NCBIfam" id="TIGR00262">
    <property type="entry name" value="trpA"/>
    <property type="match status" value="1"/>
</dbReference>
<dbReference type="PROSITE" id="PS00167">
    <property type="entry name" value="TRP_SYNTHASE_ALPHA"/>
    <property type="match status" value="1"/>
</dbReference>
<feature type="active site" description="Proton acceptor" evidence="8">
    <location>
        <position position="49"/>
    </location>
</feature>
<dbReference type="InterPro" id="IPR013785">
    <property type="entry name" value="Aldolase_TIM"/>
</dbReference>
<comment type="subunit">
    <text evidence="2 8">Tetramer of two alpha and two beta chains.</text>
</comment>
<dbReference type="GO" id="GO:0004834">
    <property type="term" value="F:tryptophan synthase activity"/>
    <property type="evidence" value="ECO:0007669"/>
    <property type="project" value="UniProtKB-UniRule"/>
</dbReference>
<dbReference type="CDD" id="cd04724">
    <property type="entry name" value="Tryptophan_synthase_alpha"/>
    <property type="match status" value="1"/>
</dbReference>
<evidence type="ECO:0000256" key="9">
    <source>
        <dbReference type="RuleBase" id="RU003662"/>
    </source>
</evidence>
<protein>
    <recommendedName>
        <fullName evidence="8">Tryptophan synthase alpha chain</fullName>
        <ecNumber evidence="8">4.2.1.20</ecNumber>
    </recommendedName>
</protein>
<evidence type="ECO:0000313" key="10">
    <source>
        <dbReference type="EMBL" id="BAV92031.1"/>
    </source>
</evidence>
<keyword evidence="3 8" id="KW-0028">Amino-acid biosynthesis</keyword>
<sequence>MNTLEEKISSAAAAGRTALIPFLTAGFPDKIRFWPTIMELDDNGADIIEIGVPFSDPVADGPVVAEASQRALSDGVHLREILAEMKERKGLIKAGVVLMGYLNPFLQYGFEKLAVDAAAAGVHGFIIPDMPFEESVSLRAALKNQGIALIALIGPNTGEKRMRLYAGENEGYVYVVSVMGTTGERTALAPQIAFVIRRARSVFSVPLALGFGLGDPSQLTMLPHDAQPDAVVFGSALLTHLDAGKSAAAFLNRWR</sequence>
<dbReference type="InterPro" id="IPR002028">
    <property type="entry name" value="Trp_synthase_suA"/>
</dbReference>
<dbReference type="SUPFAM" id="SSF51366">
    <property type="entry name" value="Ribulose-phoshate binding barrel"/>
    <property type="match status" value="1"/>
</dbReference>
<dbReference type="KEGG" id="dtr:RSDT_0519"/>
<comment type="pathway">
    <text evidence="1 8">Amino-acid biosynthesis; L-tryptophan biosynthesis; L-tryptophan from chorismate: step 5/5.</text>
</comment>
<evidence type="ECO:0000256" key="8">
    <source>
        <dbReference type="HAMAP-Rule" id="MF_00131"/>
    </source>
</evidence>
<dbReference type="Proteomes" id="UP000242645">
    <property type="component" value="Chromosome"/>
</dbReference>
<keyword evidence="6 8" id="KW-0456">Lyase</keyword>